<evidence type="ECO:0000256" key="9">
    <source>
        <dbReference type="ARBA" id="ARBA00023002"/>
    </source>
</evidence>
<reference evidence="15 16" key="1">
    <citation type="submission" date="2017-12" db="EMBL/GenBank/DDBJ databases">
        <title>Hemimetabolous genomes reveal molecular basis of termite eusociality.</title>
        <authorList>
            <person name="Harrison M.C."/>
            <person name="Jongepier E."/>
            <person name="Robertson H.M."/>
            <person name="Arning N."/>
            <person name="Bitard-Feildel T."/>
            <person name="Chao H."/>
            <person name="Childers C.P."/>
            <person name="Dinh H."/>
            <person name="Doddapaneni H."/>
            <person name="Dugan S."/>
            <person name="Gowin J."/>
            <person name="Greiner C."/>
            <person name="Han Y."/>
            <person name="Hu H."/>
            <person name="Hughes D.S.T."/>
            <person name="Huylmans A.-K."/>
            <person name="Kemena C."/>
            <person name="Kremer L.P.M."/>
            <person name="Lee S.L."/>
            <person name="Lopez-Ezquerra A."/>
            <person name="Mallet L."/>
            <person name="Monroy-Kuhn J.M."/>
            <person name="Moser A."/>
            <person name="Murali S.C."/>
            <person name="Muzny D.M."/>
            <person name="Otani S."/>
            <person name="Piulachs M.-D."/>
            <person name="Poelchau M."/>
            <person name="Qu J."/>
            <person name="Schaub F."/>
            <person name="Wada-Katsumata A."/>
            <person name="Worley K.C."/>
            <person name="Xie Q."/>
            <person name="Ylla G."/>
            <person name="Poulsen M."/>
            <person name="Gibbs R.A."/>
            <person name="Schal C."/>
            <person name="Richards S."/>
            <person name="Belles X."/>
            <person name="Korb J."/>
            <person name="Bornberg-Bauer E."/>
        </authorList>
    </citation>
    <scope>NUCLEOTIDE SEQUENCE [LARGE SCALE GENOMIC DNA]</scope>
    <source>
        <tissue evidence="15">Whole body</tissue>
    </source>
</reference>
<keyword evidence="9 14" id="KW-0560">Oxidoreductase</keyword>
<comment type="cofactor">
    <cofactor evidence="1 13">
        <name>heme</name>
        <dbReference type="ChEBI" id="CHEBI:30413"/>
    </cofactor>
</comment>
<dbReference type="Gene3D" id="1.10.630.10">
    <property type="entry name" value="Cytochrome P450"/>
    <property type="match status" value="1"/>
</dbReference>
<dbReference type="InterPro" id="IPR036396">
    <property type="entry name" value="Cyt_P450_sf"/>
</dbReference>
<dbReference type="InterPro" id="IPR001128">
    <property type="entry name" value="Cyt_P450"/>
</dbReference>
<comment type="subcellular location">
    <subcellularLocation>
        <location evidence="3">Endoplasmic reticulum membrane</location>
        <topology evidence="3">Peripheral membrane protein</topology>
    </subcellularLocation>
    <subcellularLocation>
        <location evidence="2">Microsome membrane</location>
        <topology evidence="2">Peripheral membrane protein</topology>
    </subcellularLocation>
</comment>
<dbReference type="InterPro" id="IPR017972">
    <property type="entry name" value="Cyt_P450_CS"/>
</dbReference>
<keyword evidence="7" id="KW-0256">Endoplasmic reticulum</keyword>
<dbReference type="PANTHER" id="PTHR24291:SF189">
    <property type="entry name" value="CYTOCHROME P450 4C3-RELATED"/>
    <property type="match status" value="1"/>
</dbReference>
<dbReference type="GO" id="GO:0005506">
    <property type="term" value="F:iron ion binding"/>
    <property type="evidence" value="ECO:0007669"/>
    <property type="project" value="InterPro"/>
</dbReference>
<dbReference type="PANTHER" id="PTHR24291">
    <property type="entry name" value="CYTOCHROME P450 FAMILY 4"/>
    <property type="match status" value="1"/>
</dbReference>
<dbReference type="InterPro" id="IPR050196">
    <property type="entry name" value="Cytochrome_P450_Monoox"/>
</dbReference>
<gene>
    <name evidence="15" type="primary">CYP4C1_0</name>
    <name evidence="15" type="ORF">B7P43_G03487</name>
</gene>
<feature type="binding site" description="axial binding residue" evidence="13">
    <location>
        <position position="447"/>
    </location>
    <ligand>
        <name>heme</name>
        <dbReference type="ChEBI" id="CHEBI:30413"/>
    </ligand>
    <ligandPart>
        <name>Fe</name>
        <dbReference type="ChEBI" id="CHEBI:18248"/>
    </ligandPart>
</feature>
<keyword evidence="6 13" id="KW-0479">Metal-binding</keyword>
<evidence type="ECO:0000256" key="7">
    <source>
        <dbReference type="ARBA" id="ARBA00022824"/>
    </source>
</evidence>
<keyword evidence="11 14" id="KW-0503">Monooxygenase</keyword>
<dbReference type="GO" id="GO:0016705">
    <property type="term" value="F:oxidoreductase activity, acting on paired donors, with incorporation or reduction of molecular oxygen"/>
    <property type="evidence" value="ECO:0007669"/>
    <property type="project" value="InterPro"/>
</dbReference>
<dbReference type="GO" id="GO:0020037">
    <property type="term" value="F:heme binding"/>
    <property type="evidence" value="ECO:0007669"/>
    <property type="project" value="InterPro"/>
</dbReference>
<accession>A0A2J7QZQ8</accession>
<dbReference type="PRINTS" id="PR00385">
    <property type="entry name" value="P450"/>
</dbReference>
<dbReference type="PROSITE" id="PS00086">
    <property type="entry name" value="CYTOCHROME_P450"/>
    <property type="match status" value="1"/>
</dbReference>
<protein>
    <submittedName>
        <fullName evidence="15">Cytochrome P450 4C1</fullName>
    </submittedName>
</protein>
<evidence type="ECO:0000256" key="6">
    <source>
        <dbReference type="ARBA" id="ARBA00022723"/>
    </source>
</evidence>
<evidence type="ECO:0000256" key="4">
    <source>
        <dbReference type="ARBA" id="ARBA00010617"/>
    </source>
</evidence>
<evidence type="ECO:0000256" key="13">
    <source>
        <dbReference type="PIRSR" id="PIRSR602401-1"/>
    </source>
</evidence>
<evidence type="ECO:0000256" key="2">
    <source>
        <dbReference type="ARBA" id="ARBA00004174"/>
    </source>
</evidence>
<evidence type="ECO:0000256" key="5">
    <source>
        <dbReference type="ARBA" id="ARBA00022617"/>
    </source>
</evidence>
<evidence type="ECO:0000256" key="10">
    <source>
        <dbReference type="ARBA" id="ARBA00023004"/>
    </source>
</evidence>
<dbReference type="EMBL" id="NEVH01009068">
    <property type="protein sequence ID" value="PNF34044.1"/>
    <property type="molecule type" value="Genomic_DNA"/>
</dbReference>
<proteinExistence type="inferred from homology"/>
<keyword evidence="8" id="KW-0492">Microsome</keyword>
<evidence type="ECO:0000256" key="3">
    <source>
        <dbReference type="ARBA" id="ARBA00004406"/>
    </source>
</evidence>
<evidence type="ECO:0000256" key="8">
    <source>
        <dbReference type="ARBA" id="ARBA00022848"/>
    </source>
</evidence>
<evidence type="ECO:0000256" key="14">
    <source>
        <dbReference type="RuleBase" id="RU000461"/>
    </source>
</evidence>
<evidence type="ECO:0000313" key="16">
    <source>
        <dbReference type="Proteomes" id="UP000235965"/>
    </source>
</evidence>
<evidence type="ECO:0000256" key="12">
    <source>
        <dbReference type="ARBA" id="ARBA00023136"/>
    </source>
</evidence>
<dbReference type="GO" id="GO:0004497">
    <property type="term" value="F:monooxygenase activity"/>
    <property type="evidence" value="ECO:0007669"/>
    <property type="project" value="UniProtKB-KW"/>
</dbReference>
<dbReference type="CDD" id="cd20628">
    <property type="entry name" value="CYP4"/>
    <property type="match status" value="1"/>
</dbReference>
<keyword evidence="12" id="KW-0472">Membrane</keyword>
<keyword evidence="16" id="KW-1185">Reference proteome</keyword>
<evidence type="ECO:0000313" key="15">
    <source>
        <dbReference type="EMBL" id="PNF34044.1"/>
    </source>
</evidence>
<dbReference type="GO" id="GO:0005789">
    <property type="term" value="C:endoplasmic reticulum membrane"/>
    <property type="evidence" value="ECO:0007669"/>
    <property type="project" value="UniProtKB-SubCell"/>
</dbReference>
<keyword evidence="5 13" id="KW-0349">Heme</keyword>
<name>A0A2J7QZQ8_9NEOP</name>
<dbReference type="AlphaFoldDB" id="A0A2J7QZQ8"/>
<dbReference type="InterPro" id="IPR002401">
    <property type="entry name" value="Cyt_P450_E_grp-I"/>
</dbReference>
<sequence>MLLLFSLTAAAIYLVVKYYRANRRPFVEKAEKIPGPPTLPLIGNALEFGTSTKQFFDYLLWLTRTHGPIARVWVGPVLAVLLADPRYIEAVLGSSRIIDKSILYKFGEPWLGQGMLTNTGSVWRRHRKIIVPAFHIKILDKFVNTFNANSKILLERLERHAGGPGFDIYPYMNFITLDIICESAMGVKINAQLDNSSDYVNAVQILGDAMFLRAFMPWLHLDSTFALSSLGRLQKKCLKVLHGMTKRVIRSRKAQILNNNETEPRQTDSDSTGVKQRYAFLDLMIQAMKDGATLTDQELQEEVDTIMLAGHDTTTSALSFSCWCLAEHPDVQERVISEIRDIFGDSTRDATFRDLQEMKYLEQVIKETLRIFPSVPMFGRVVTEDLPMGEYILPAGTNIGFNPYMLHRNPEYFPDPEKFDPDRFLPENCQGRHPYCYIPFSAGPRNCLGMKFAMSEMKAVLSAILRRYKILPASPPHKLDLTVVLVLKSLTGVVLRLQPRIPDAATRCANEH</sequence>
<dbReference type="PRINTS" id="PR00463">
    <property type="entry name" value="EP450I"/>
</dbReference>
<dbReference type="InParanoid" id="A0A2J7QZQ8"/>
<comment type="similarity">
    <text evidence="4 14">Belongs to the cytochrome P450 family.</text>
</comment>
<organism evidence="15 16">
    <name type="scientific">Cryptotermes secundus</name>
    <dbReference type="NCBI Taxonomy" id="105785"/>
    <lineage>
        <taxon>Eukaryota</taxon>
        <taxon>Metazoa</taxon>
        <taxon>Ecdysozoa</taxon>
        <taxon>Arthropoda</taxon>
        <taxon>Hexapoda</taxon>
        <taxon>Insecta</taxon>
        <taxon>Pterygota</taxon>
        <taxon>Neoptera</taxon>
        <taxon>Polyneoptera</taxon>
        <taxon>Dictyoptera</taxon>
        <taxon>Blattodea</taxon>
        <taxon>Blattoidea</taxon>
        <taxon>Termitoidae</taxon>
        <taxon>Kalotermitidae</taxon>
        <taxon>Cryptotermitinae</taxon>
        <taxon>Cryptotermes</taxon>
    </lineage>
</organism>
<dbReference type="STRING" id="105785.A0A2J7QZQ8"/>
<dbReference type="Pfam" id="PF00067">
    <property type="entry name" value="p450"/>
    <property type="match status" value="1"/>
</dbReference>
<dbReference type="Proteomes" id="UP000235965">
    <property type="component" value="Unassembled WGS sequence"/>
</dbReference>
<evidence type="ECO:0000256" key="1">
    <source>
        <dbReference type="ARBA" id="ARBA00001971"/>
    </source>
</evidence>
<dbReference type="SUPFAM" id="SSF48264">
    <property type="entry name" value="Cytochrome P450"/>
    <property type="match status" value="1"/>
</dbReference>
<keyword evidence="10 13" id="KW-0408">Iron</keyword>
<comment type="caution">
    <text evidence="15">The sequence shown here is derived from an EMBL/GenBank/DDBJ whole genome shotgun (WGS) entry which is preliminary data.</text>
</comment>
<dbReference type="OrthoDB" id="1470350at2759"/>
<evidence type="ECO:0000256" key="11">
    <source>
        <dbReference type="ARBA" id="ARBA00023033"/>
    </source>
</evidence>